<dbReference type="InterPro" id="IPR010255">
    <property type="entry name" value="Haem_peroxidase_sf"/>
</dbReference>
<reference evidence="5 6" key="1">
    <citation type="submission" date="2020-06" db="EMBL/GenBank/DDBJ databases">
        <authorList>
            <person name="Li R."/>
            <person name="Bekaert M."/>
        </authorList>
    </citation>
    <scope>NUCLEOTIDE SEQUENCE [LARGE SCALE GENOMIC DNA]</scope>
    <source>
        <strain evidence="6">wild</strain>
    </source>
</reference>
<keyword evidence="5" id="KW-0575">Peroxidase</keyword>
<keyword evidence="4" id="KW-0408">Iron</keyword>
<dbReference type="GO" id="GO:0140825">
    <property type="term" value="F:lactoperoxidase activity"/>
    <property type="evidence" value="ECO:0007669"/>
    <property type="project" value="UniProtKB-EC"/>
</dbReference>
<evidence type="ECO:0000313" key="5">
    <source>
        <dbReference type="EMBL" id="CAC5410867.1"/>
    </source>
</evidence>
<dbReference type="GO" id="GO:0006979">
    <property type="term" value="P:response to oxidative stress"/>
    <property type="evidence" value="ECO:0007669"/>
    <property type="project" value="InterPro"/>
</dbReference>
<dbReference type="GO" id="GO:0020037">
    <property type="term" value="F:heme binding"/>
    <property type="evidence" value="ECO:0007669"/>
    <property type="project" value="InterPro"/>
</dbReference>
<dbReference type="Gene3D" id="1.10.640.10">
    <property type="entry name" value="Haem peroxidase domain superfamily, animal type"/>
    <property type="match status" value="1"/>
</dbReference>
<dbReference type="AlphaFoldDB" id="A0A6J8DT16"/>
<keyword evidence="4" id="KW-0479">Metal-binding</keyword>
<feature type="binding site" description="axial binding residue" evidence="4">
    <location>
        <position position="81"/>
    </location>
    <ligand>
        <name>heme b</name>
        <dbReference type="ChEBI" id="CHEBI:60344"/>
    </ligand>
    <ligandPart>
        <name>Fe</name>
        <dbReference type="ChEBI" id="CHEBI:18248"/>
    </ligandPart>
</feature>
<sequence>MLNPHWKDETVFQEARKIVIAMFQHITFNDFLPLILGQTSMQRFELFSGDVDEDLFSDPYDEDINPQVLNSVNVAAHRFGHSQVTNEQNFLDEDCNTVAVNKLKDIFENPRLLQQNNGIHVPFLGRHLACTASNKTDNFFVNGMRNTLLRLPEPPGSDIVARNIQRGRDQGVSGYNTWRKFCGLEPINLFNKFGKFGEALMKLHNDPDDIDLFVGAMLEKDQGFNIGPTFQCSGMNGRARCFPLLKSNLDL</sequence>
<evidence type="ECO:0000256" key="3">
    <source>
        <dbReference type="ARBA" id="ARBA00023180"/>
    </source>
</evidence>
<dbReference type="PANTHER" id="PTHR11475:SF4">
    <property type="entry name" value="CHORION PEROXIDASE"/>
    <property type="match status" value="1"/>
</dbReference>
<dbReference type="GO" id="GO:0005576">
    <property type="term" value="C:extracellular region"/>
    <property type="evidence" value="ECO:0007669"/>
    <property type="project" value="UniProtKB-SubCell"/>
</dbReference>
<protein>
    <submittedName>
        <fullName evidence="5">PXDN</fullName>
        <ecNumber evidence="5">1.11.1.7</ecNumber>
    </submittedName>
</protein>
<keyword evidence="3" id="KW-0325">Glycoprotein</keyword>
<dbReference type="InterPro" id="IPR037120">
    <property type="entry name" value="Haem_peroxidase_sf_animal"/>
</dbReference>
<dbReference type="GO" id="GO:0046872">
    <property type="term" value="F:metal ion binding"/>
    <property type="evidence" value="ECO:0007669"/>
    <property type="project" value="UniProtKB-KW"/>
</dbReference>
<dbReference type="PANTHER" id="PTHR11475">
    <property type="entry name" value="OXIDASE/PEROXIDASE"/>
    <property type="match status" value="1"/>
</dbReference>
<accession>A0A6J8DT16</accession>
<evidence type="ECO:0000256" key="1">
    <source>
        <dbReference type="ARBA" id="ARBA00004613"/>
    </source>
</evidence>
<evidence type="ECO:0000313" key="6">
    <source>
        <dbReference type="Proteomes" id="UP000507470"/>
    </source>
</evidence>
<dbReference type="SUPFAM" id="SSF48113">
    <property type="entry name" value="Heme-dependent peroxidases"/>
    <property type="match status" value="1"/>
</dbReference>
<dbReference type="PRINTS" id="PR00457">
    <property type="entry name" value="ANPEROXIDASE"/>
</dbReference>
<comment type="subcellular location">
    <subcellularLocation>
        <location evidence="1">Secreted</location>
    </subcellularLocation>
</comment>
<keyword evidence="5" id="KW-0560">Oxidoreductase</keyword>
<evidence type="ECO:0000256" key="4">
    <source>
        <dbReference type="PIRSR" id="PIRSR619791-2"/>
    </source>
</evidence>
<dbReference type="EC" id="1.11.1.7" evidence="5"/>
<proteinExistence type="predicted"/>
<keyword evidence="6" id="KW-1185">Reference proteome</keyword>
<dbReference type="EMBL" id="CACVKT020007820">
    <property type="protein sequence ID" value="CAC5410867.1"/>
    <property type="molecule type" value="Genomic_DNA"/>
</dbReference>
<name>A0A6J8DT16_MYTCO</name>
<dbReference type="PROSITE" id="PS50292">
    <property type="entry name" value="PEROXIDASE_3"/>
    <property type="match status" value="1"/>
</dbReference>
<gene>
    <name evidence="5" type="ORF">MCOR_44025</name>
</gene>
<dbReference type="Pfam" id="PF03098">
    <property type="entry name" value="An_peroxidase"/>
    <property type="match status" value="1"/>
</dbReference>
<evidence type="ECO:0000256" key="2">
    <source>
        <dbReference type="ARBA" id="ARBA00022525"/>
    </source>
</evidence>
<dbReference type="Proteomes" id="UP000507470">
    <property type="component" value="Unassembled WGS sequence"/>
</dbReference>
<dbReference type="InterPro" id="IPR019791">
    <property type="entry name" value="Haem_peroxidase_animal"/>
</dbReference>
<keyword evidence="4" id="KW-0349">Heme</keyword>
<organism evidence="5 6">
    <name type="scientific">Mytilus coruscus</name>
    <name type="common">Sea mussel</name>
    <dbReference type="NCBI Taxonomy" id="42192"/>
    <lineage>
        <taxon>Eukaryota</taxon>
        <taxon>Metazoa</taxon>
        <taxon>Spiralia</taxon>
        <taxon>Lophotrochozoa</taxon>
        <taxon>Mollusca</taxon>
        <taxon>Bivalvia</taxon>
        <taxon>Autobranchia</taxon>
        <taxon>Pteriomorphia</taxon>
        <taxon>Mytilida</taxon>
        <taxon>Mytiloidea</taxon>
        <taxon>Mytilidae</taxon>
        <taxon>Mytilinae</taxon>
        <taxon>Mytilus</taxon>
    </lineage>
</organism>
<keyword evidence="2" id="KW-0964">Secreted</keyword>
<dbReference type="OrthoDB" id="6505174at2759"/>